<dbReference type="InterPro" id="IPR036554">
    <property type="entry name" value="GHMP_kinase_C_sf"/>
</dbReference>
<dbReference type="InterPro" id="IPR000705">
    <property type="entry name" value="Galactokinase"/>
</dbReference>
<dbReference type="GO" id="GO:0005829">
    <property type="term" value="C:cytosol"/>
    <property type="evidence" value="ECO:0007669"/>
    <property type="project" value="TreeGrafter"/>
</dbReference>
<dbReference type="STRING" id="371602.SAMN04487984_0244"/>
<dbReference type="PANTHER" id="PTHR10457">
    <property type="entry name" value="MEVALONATE KINASE/GALACTOKINASE"/>
    <property type="match status" value="1"/>
</dbReference>
<dbReference type="PIRSF" id="PIRSF000530">
    <property type="entry name" value="Galactokinase"/>
    <property type="match status" value="1"/>
</dbReference>
<accession>A0A1W1Y3H5</accession>
<dbReference type="RefSeq" id="WP_084097849.1">
    <property type="nucleotide sequence ID" value="NZ_FWXK01000001.1"/>
</dbReference>
<dbReference type="GO" id="GO:0005524">
    <property type="term" value="F:ATP binding"/>
    <property type="evidence" value="ECO:0007669"/>
    <property type="project" value="UniProtKB-UniRule"/>
</dbReference>
<reference evidence="17" key="1">
    <citation type="submission" date="2017-04" db="EMBL/GenBank/DDBJ databases">
        <authorList>
            <person name="Varghese N."/>
            <person name="Submissions S."/>
        </authorList>
    </citation>
    <scope>NUCLEOTIDE SEQUENCE [LARGE SCALE GENOMIC DNA]</scope>
    <source>
        <strain evidence="17">DSM 21500</strain>
    </source>
</reference>
<feature type="domain" description="GHMP kinase N-terminal" evidence="13">
    <location>
        <begin position="97"/>
        <end position="185"/>
    </location>
</feature>
<dbReference type="EC" id="2.7.1.6" evidence="11 12"/>
<comment type="catalytic activity">
    <reaction evidence="11">
        <text>alpha-D-galactose + ATP = alpha-D-galactose 1-phosphate + ADP + H(+)</text>
        <dbReference type="Rhea" id="RHEA:13553"/>
        <dbReference type="ChEBI" id="CHEBI:15378"/>
        <dbReference type="ChEBI" id="CHEBI:28061"/>
        <dbReference type="ChEBI" id="CHEBI:30616"/>
        <dbReference type="ChEBI" id="CHEBI:58336"/>
        <dbReference type="ChEBI" id="CHEBI:456216"/>
        <dbReference type="EC" id="2.7.1.6"/>
    </reaction>
</comment>
<evidence type="ECO:0000259" key="15">
    <source>
        <dbReference type="Pfam" id="PF10509"/>
    </source>
</evidence>
<comment type="pathway">
    <text evidence="11">Carbohydrate metabolism; galactose metabolism.</text>
</comment>
<proteinExistence type="inferred from homology"/>
<dbReference type="Pfam" id="PF08544">
    <property type="entry name" value="GHMP_kinases_C"/>
    <property type="match status" value="1"/>
</dbReference>
<comment type="similarity">
    <text evidence="1 11">Belongs to the GHMP kinase family. GalK subfamily.</text>
</comment>
<evidence type="ECO:0000256" key="2">
    <source>
        <dbReference type="ARBA" id="ARBA00022490"/>
    </source>
</evidence>
<keyword evidence="3 11" id="KW-0808">Transferase</keyword>
<evidence type="ECO:0000256" key="11">
    <source>
        <dbReference type="HAMAP-Rule" id="MF_00246"/>
    </source>
</evidence>
<dbReference type="AlphaFoldDB" id="A0A1W1Y3H5"/>
<dbReference type="PROSITE" id="PS00627">
    <property type="entry name" value="GHMP_KINASES_ATP"/>
    <property type="match status" value="1"/>
</dbReference>
<dbReference type="OrthoDB" id="250531at2"/>
<keyword evidence="8 11" id="KW-0460">Magnesium</keyword>
<evidence type="ECO:0000256" key="12">
    <source>
        <dbReference type="NCBIfam" id="TIGR00131"/>
    </source>
</evidence>
<dbReference type="PROSITE" id="PS00106">
    <property type="entry name" value="GALACTOKINASE"/>
    <property type="match status" value="1"/>
</dbReference>
<name>A0A1W1Y3H5_9LACT</name>
<dbReference type="InterPro" id="IPR020568">
    <property type="entry name" value="Ribosomal_Su5_D2-typ_SF"/>
</dbReference>
<evidence type="ECO:0000256" key="6">
    <source>
        <dbReference type="ARBA" id="ARBA00022777"/>
    </source>
</evidence>
<evidence type="ECO:0000259" key="13">
    <source>
        <dbReference type="Pfam" id="PF00288"/>
    </source>
</evidence>
<keyword evidence="4 11" id="KW-0479">Metal-binding</keyword>
<keyword evidence="5 11" id="KW-0547">Nucleotide-binding</keyword>
<dbReference type="InterPro" id="IPR006206">
    <property type="entry name" value="Mevalonate/galactokinase"/>
</dbReference>
<evidence type="ECO:0000259" key="14">
    <source>
        <dbReference type="Pfam" id="PF08544"/>
    </source>
</evidence>
<keyword evidence="6 11" id="KW-0418">Kinase</keyword>
<dbReference type="GO" id="GO:0004335">
    <property type="term" value="F:galactokinase activity"/>
    <property type="evidence" value="ECO:0007669"/>
    <property type="project" value="UniProtKB-UniRule"/>
</dbReference>
<feature type="binding site" evidence="11">
    <location>
        <position position="166"/>
    </location>
    <ligand>
        <name>Mg(2+)</name>
        <dbReference type="ChEBI" id="CHEBI:18420"/>
    </ligand>
</feature>
<dbReference type="NCBIfam" id="TIGR00131">
    <property type="entry name" value="gal_kin"/>
    <property type="match status" value="1"/>
</dbReference>
<protein>
    <recommendedName>
        <fullName evidence="11 12">Galactokinase</fullName>
        <ecNumber evidence="11 12">2.7.1.6</ecNumber>
    </recommendedName>
    <alternativeName>
        <fullName evidence="11">Galactose kinase</fullName>
    </alternativeName>
</protein>
<evidence type="ECO:0000256" key="7">
    <source>
        <dbReference type="ARBA" id="ARBA00022840"/>
    </source>
</evidence>
<gene>
    <name evidence="11" type="primary">galK</name>
    <name evidence="16" type="ORF">SAMN04487984_0244</name>
</gene>
<dbReference type="PRINTS" id="PR00473">
    <property type="entry name" value="GALCTOKINASE"/>
</dbReference>
<feature type="binding site" evidence="11">
    <location>
        <position position="228"/>
    </location>
    <ligand>
        <name>substrate</name>
    </ligand>
</feature>
<evidence type="ECO:0000256" key="9">
    <source>
        <dbReference type="ARBA" id="ARBA00023144"/>
    </source>
</evidence>
<dbReference type="InterPro" id="IPR022963">
    <property type="entry name" value="Galactokinase_bac"/>
</dbReference>
<dbReference type="InterPro" id="IPR006204">
    <property type="entry name" value="GHMP_kinase_N_dom"/>
</dbReference>
<dbReference type="Pfam" id="PF10509">
    <property type="entry name" value="GalKase_gal_bdg"/>
    <property type="match status" value="1"/>
</dbReference>
<dbReference type="InterPro" id="IPR014721">
    <property type="entry name" value="Ribsml_uS5_D2-typ_fold_subgr"/>
</dbReference>
<dbReference type="FunFam" id="3.30.230.10:FF:000017">
    <property type="entry name" value="Galactokinase"/>
    <property type="match status" value="1"/>
</dbReference>
<dbReference type="UniPathway" id="UPA00214"/>
<dbReference type="GO" id="GO:0000287">
    <property type="term" value="F:magnesium ion binding"/>
    <property type="evidence" value="ECO:0007669"/>
    <property type="project" value="UniProtKB-UniRule"/>
</dbReference>
<dbReference type="InterPro" id="IPR013750">
    <property type="entry name" value="GHMP_kinase_C_dom"/>
</dbReference>
<comment type="subcellular location">
    <subcellularLocation>
        <location evidence="11">Cytoplasm</location>
    </subcellularLocation>
</comment>
<dbReference type="HAMAP" id="MF_00246">
    <property type="entry name" value="Galactokinase"/>
    <property type="match status" value="1"/>
</dbReference>
<keyword evidence="2 11" id="KW-0963">Cytoplasm</keyword>
<dbReference type="FunFam" id="3.30.70.890:FF:000001">
    <property type="entry name" value="Galactokinase"/>
    <property type="match status" value="1"/>
</dbReference>
<evidence type="ECO:0000256" key="10">
    <source>
        <dbReference type="ARBA" id="ARBA00023277"/>
    </source>
</evidence>
<keyword evidence="17" id="KW-1185">Reference proteome</keyword>
<evidence type="ECO:0000256" key="4">
    <source>
        <dbReference type="ARBA" id="ARBA00022723"/>
    </source>
</evidence>
<evidence type="ECO:0000256" key="8">
    <source>
        <dbReference type="ARBA" id="ARBA00022842"/>
    </source>
</evidence>
<dbReference type="Proteomes" id="UP000243884">
    <property type="component" value="Unassembled WGS sequence"/>
</dbReference>
<feature type="binding site" evidence="11">
    <location>
        <position position="70"/>
    </location>
    <ligand>
        <name>ATP</name>
        <dbReference type="ChEBI" id="CHEBI:30616"/>
    </ligand>
</feature>
<dbReference type="NCBIfam" id="NF003705">
    <property type="entry name" value="PRK05322.1"/>
    <property type="match status" value="1"/>
</dbReference>
<dbReference type="SUPFAM" id="SSF54211">
    <property type="entry name" value="Ribosomal protein S5 domain 2-like"/>
    <property type="match status" value="1"/>
</dbReference>
<dbReference type="InterPro" id="IPR019741">
    <property type="entry name" value="Galactokinase_CS"/>
</dbReference>
<dbReference type="Pfam" id="PF00288">
    <property type="entry name" value="GHMP_kinases_N"/>
    <property type="match status" value="1"/>
</dbReference>
<feature type="binding site" evidence="11">
    <location>
        <begin position="36"/>
        <end position="39"/>
    </location>
    <ligand>
        <name>substrate</name>
    </ligand>
</feature>
<dbReference type="SUPFAM" id="SSF55060">
    <property type="entry name" value="GHMP Kinase, C-terminal domain"/>
    <property type="match status" value="1"/>
</dbReference>
<feature type="domain" description="Galactokinase N-terminal" evidence="15">
    <location>
        <begin position="11"/>
        <end position="58"/>
    </location>
</feature>
<dbReference type="GO" id="GO:0006012">
    <property type="term" value="P:galactose metabolic process"/>
    <property type="evidence" value="ECO:0007669"/>
    <property type="project" value="UniProtKB-UniRule"/>
</dbReference>
<dbReference type="PRINTS" id="PR00959">
    <property type="entry name" value="MEVGALKINASE"/>
</dbReference>
<organism evidence="16 17">
    <name type="scientific">Aerococcus suis</name>
    <dbReference type="NCBI Taxonomy" id="371602"/>
    <lineage>
        <taxon>Bacteria</taxon>
        <taxon>Bacillati</taxon>
        <taxon>Bacillota</taxon>
        <taxon>Bacilli</taxon>
        <taxon>Lactobacillales</taxon>
        <taxon>Aerococcaceae</taxon>
        <taxon>Aerococcus</taxon>
    </lineage>
</organism>
<keyword evidence="9 11" id="KW-0299">Galactose metabolism</keyword>
<dbReference type="EMBL" id="FWXK01000001">
    <property type="protein sequence ID" value="SMC30674.1"/>
    <property type="molecule type" value="Genomic_DNA"/>
</dbReference>
<evidence type="ECO:0000256" key="1">
    <source>
        <dbReference type="ARBA" id="ARBA00006566"/>
    </source>
</evidence>
<dbReference type="PANTHER" id="PTHR10457:SF7">
    <property type="entry name" value="GALACTOKINASE-RELATED"/>
    <property type="match status" value="1"/>
</dbReference>
<comment type="function">
    <text evidence="11">Catalyzes the transfer of the gamma-phosphate of ATP to D-galactose to form alpha-D-galactose-1-phosphate (Gal-1-P).</text>
</comment>
<keyword evidence="7 11" id="KW-0067">ATP-binding</keyword>
<feature type="domain" description="GHMP kinase C-terminal" evidence="14">
    <location>
        <begin position="290"/>
        <end position="370"/>
    </location>
</feature>
<keyword evidence="10 11" id="KW-0119">Carbohydrate metabolism</keyword>
<feature type="site" description="Transition state stabilizer" evidence="11">
    <location>
        <position position="30"/>
    </location>
</feature>
<dbReference type="InterPro" id="IPR019539">
    <property type="entry name" value="GalKase_N"/>
</dbReference>
<feature type="binding site" evidence="11">
    <location>
        <position position="134"/>
    </location>
    <ligand>
        <name>Mg(2+)</name>
        <dbReference type="ChEBI" id="CHEBI:18420"/>
    </ligand>
</feature>
<feature type="active site" description="Proton acceptor" evidence="11">
    <location>
        <position position="178"/>
    </location>
</feature>
<evidence type="ECO:0000256" key="3">
    <source>
        <dbReference type="ARBA" id="ARBA00022679"/>
    </source>
</evidence>
<evidence type="ECO:0000256" key="5">
    <source>
        <dbReference type="ARBA" id="ARBA00022741"/>
    </source>
</evidence>
<dbReference type="InterPro" id="IPR006203">
    <property type="entry name" value="GHMP_knse_ATP-bd_CS"/>
</dbReference>
<feature type="binding site" evidence="11">
    <location>
        <begin position="128"/>
        <end position="134"/>
    </location>
    <ligand>
        <name>ATP</name>
        <dbReference type="ChEBI" id="CHEBI:30616"/>
    </ligand>
</feature>
<dbReference type="Gene3D" id="3.30.230.10">
    <property type="match status" value="1"/>
</dbReference>
<evidence type="ECO:0000313" key="16">
    <source>
        <dbReference type="EMBL" id="SMC30674.1"/>
    </source>
</evidence>
<sequence length="393" mass="43409">MDLKHTEELAAKFNDIFGYKHDKTYFSPGRVNLIGEHIDYSGGHVFPCAITKGTMALVGLRDDKEVHAYSENFADLGTKVFNIDDDLTYDDDDEWVNFVKGVVHFIKKAGHEVTQGFDLLIYGDIPNGAGLSSSASLELLIGVIVDDLDQLNISRLDLVKIGQQVENHFIGVNSGIMDQFAVGFGETDTALYLDVNTLDYEKVPVDFKDNVILIMNTNKRRELADSKYNQRRQESDAALARLQEKLDIQTLGDLTNETFEANSDLLTDPILYKRAKHAVSENNRTKAAKEVLAAGDLEKFGQLLNESHISLRDDYEVTGVELDTLVQEAWECDGVLGARMTGAGMGGCAIALVNKDNVDHVIDVINKAYKEKIGYAASFYVAEIGPGAEKVSD</sequence>
<dbReference type="Gene3D" id="3.30.70.890">
    <property type="entry name" value="GHMP kinase, C-terminal domain"/>
    <property type="match status" value="1"/>
</dbReference>
<evidence type="ECO:0000313" key="17">
    <source>
        <dbReference type="Proteomes" id="UP000243884"/>
    </source>
</evidence>